<dbReference type="Pfam" id="PF00005">
    <property type="entry name" value="ABC_tran"/>
    <property type="match status" value="1"/>
</dbReference>
<reference evidence="8 9" key="1">
    <citation type="submission" date="2017-02" db="EMBL/GenBank/DDBJ databases">
        <title>isolation and characterization of a novel temperate virus Aeropyrum globular virus 1 infecting hyperthermophilic archaeon Aeropyrum.</title>
        <authorList>
            <person name="Yumiya M."/>
            <person name="Yoshida T."/>
            <person name="Sako Y."/>
        </authorList>
    </citation>
    <scope>NUCLEOTIDE SEQUENCE [LARGE SCALE GENOMIC DNA]</scope>
    <source>
        <strain evidence="8 9">YK1-12-2013</strain>
    </source>
</reference>
<gene>
    <name evidence="8" type="ORF">apy_16320</name>
</gene>
<dbReference type="OrthoDB" id="18368at2157"/>
<dbReference type="InterPro" id="IPR047641">
    <property type="entry name" value="ABC_transpr_MalK/UgpC-like"/>
</dbReference>
<evidence type="ECO:0000256" key="6">
    <source>
        <dbReference type="ARBA" id="ARBA00023136"/>
    </source>
</evidence>
<evidence type="ECO:0000259" key="7">
    <source>
        <dbReference type="PROSITE" id="PS50893"/>
    </source>
</evidence>
<dbReference type="InterPro" id="IPR005116">
    <property type="entry name" value="Transp-assoc_OB_typ1"/>
</dbReference>
<dbReference type="Proteomes" id="UP000291213">
    <property type="component" value="Unassembled WGS sequence"/>
</dbReference>
<dbReference type="GO" id="GO:0016887">
    <property type="term" value="F:ATP hydrolysis activity"/>
    <property type="evidence" value="ECO:0007669"/>
    <property type="project" value="InterPro"/>
</dbReference>
<dbReference type="SUPFAM" id="SSF52540">
    <property type="entry name" value="P-loop containing nucleoside triphosphate hydrolases"/>
    <property type="match status" value="1"/>
</dbReference>
<keyword evidence="1" id="KW-0813">Transport</keyword>
<comment type="caution">
    <text evidence="8">The sequence shown here is derived from an EMBL/GenBank/DDBJ whole genome shotgun (WGS) entry which is preliminary data.</text>
</comment>
<dbReference type="Pfam" id="PF03459">
    <property type="entry name" value="TOBE"/>
    <property type="match status" value="1"/>
</dbReference>
<accession>A0A401HBV0</accession>
<keyword evidence="4" id="KW-0067">ATP-binding</keyword>
<keyword evidence="3" id="KW-0547">Nucleotide-binding</keyword>
<dbReference type="SMART" id="SM00382">
    <property type="entry name" value="AAA"/>
    <property type="match status" value="1"/>
</dbReference>
<protein>
    <submittedName>
        <fullName evidence="8">ABC transporter, ATP binding protein</fullName>
    </submittedName>
</protein>
<name>A0A401HBV0_AERPX</name>
<keyword evidence="2" id="KW-1003">Cell membrane</keyword>
<dbReference type="GO" id="GO:0140359">
    <property type="term" value="F:ABC-type transporter activity"/>
    <property type="evidence" value="ECO:0007669"/>
    <property type="project" value="InterPro"/>
</dbReference>
<proteinExistence type="predicted"/>
<evidence type="ECO:0000256" key="1">
    <source>
        <dbReference type="ARBA" id="ARBA00022448"/>
    </source>
</evidence>
<dbReference type="CDD" id="cd03301">
    <property type="entry name" value="ABC_MalK_N"/>
    <property type="match status" value="1"/>
</dbReference>
<dbReference type="PROSITE" id="PS50893">
    <property type="entry name" value="ABC_TRANSPORTER_2"/>
    <property type="match status" value="1"/>
</dbReference>
<dbReference type="EMBL" id="BDMD01000141">
    <property type="protein sequence ID" value="GBF09907.1"/>
    <property type="molecule type" value="Genomic_DNA"/>
</dbReference>
<dbReference type="FunFam" id="3.40.50.300:FF:000042">
    <property type="entry name" value="Maltose/maltodextrin ABC transporter, ATP-binding protein"/>
    <property type="match status" value="1"/>
</dbReference>
<dbReference type="InterPro" id="IPR017871">
    <property type="entry name" value="ABC_transporter-like_CS"/>
</dbReference>
<dbReference type="InterPro" id="IPR015855">
    <property type="entry name" value="ABC_transpr_MalK-like"/>
</dbReference>
<dbReference type="InterPro" id="IPR008995">
    <property type="entry name" value="Mo/tungstate-bd_C_term_dom"/>
</dbReference>
<dbReference type="InterPro" id="IPR027417">
    <property type="entry name" value="P-loop_NTPase"/>
</dbReference>
<evidence type="ECO:0000256" key="3">
    <source>
        <dbReference type="ARBA" id="ARBA00022741"/>
    </source>
</evidence>
<dbReference type="PANTHER" id="PTHR43875">
    <property type="entry name" value="MALTODEXTRIN IMPORT ATP-BINDING PROTEIN MSMX"/>
    <property type="match status" value="1"/>
</dbReference>
<organism evidence="8 9">
    <name type="scientific">Aeropyrum pernix</name>
    <dbReference type="NCBI Taxonomy" id="56636"/>
    <lineage>
        <taxon>Archaea</taxon>
        <taxon>Thermoproteota</taxon>
        <taxon>Thermoprotei</taxon>
        <taxon>Desulfurococcales</taxon>
        <taxon>Desulfurococcaceae</taxon>
        <taxon>Aeropyrum</taxon>
    </lineage>
</organism>
<dbReference type="GO" id="GO:0008643">
    <property type="term" value="P:carbohydrate transport"/>
    <property type="evidence" value="ECO:0007669"/>
    <property type="project" value="InterPro"/>
</dbReference>
<dbReference type="RefSeq" id="WP_131160805.1">
    <property type="nucleotide sequence ID" value="NZ_BDMD01000141.1"/>
</dbReference>
<dbReference type="SUPFAM" id="SSF50331">
    <property type="entry name" value="MOP-like"/>
    <property type="match status" value="1"/>
</dbReference>
<dbReference type="Pfam" id="PF17912">
    <property type="entry name" value="OB_MalK"/>
    <property type="match status" value="1"/>
</dbReference>
<dbReference type="InterPro" id="IPR003593">
    <property type="entry name" value="AAA+_ATPase"/>
</dbReference>
<dbReference type="PROSITE" id="PS00211">
    <property type="entry name" value="ABC_TRANSPORTER_1"/>
    <property type="match status" value="1"/>
</dbReference>
<sequence length="368" mass="41281">MADIELEGVVKRFGKVVAVDHVDLSIKDGEFFVLLGPSGCGKTTTLRLIAGLEYPDEGRILIDGEDVTFKDPKDRNVAMVFQNYALYPHMSVFDNIAFTLHLRRKEMGLTKDDIRRRVIEVAKLLRIEDLLDRKPGQLSGGQQQRVALARALVRRPKVWLMDEPLSNLDALLRLAMRAELKKLQKDLKITTVYVTHDQAEAMSMADRIAVMNKGRVVQVGTPEEVYMRPKHTFVATFIGAPPMNLMECVVEAVGEDLWISCPGFSRRVPEEARSVIESRGVRKIYLGIRPEFISVSRRETEGSIAGRVYVVEPLGSEYVVNVDIGDGLIIKAKVLALGEKLAPGDKVYLKLDWSKVKIFDYRTGEALA</sequence>
<dbReference type="InterPro" id="IPR012340">
    <property type="entry name" value="NA-bd_OB-fold"/>
</dbReference>
<dbReference type="InterPro" id="IPR003439">
    <property type="entry name" value="ABC_transporter-like_ATP-bd"/>
</dbReference>
<dbReference type="PANTHER" id="PTHR43875:SF15">
    <property type="entry name" value="TREHALOSE IMPORT ATP-BINDING PROTEIN SUGC"/>
    <property type="match status" value="1"/>
</dbReference>
<evidence type="ECO:0000256" key="5">
    <source>
        <dbReference type="ARBA" id="ARBA00022967"/>
    </source>
</evidence>
<keyword evidence="6" id="KW-0472">Membrane</keyword>
<evidence type="ECO:0000313" key="9">
    <source>
        <dbReference type="Proteomes" id="UP000291213"/>
    </source>
</evidence>
<dbReference type="GO" id="GO:0055052">
    <property type="term" value="C:ATP-binding cassette (ABC) transporter complex, substrate-binding subunit-containing"/>
    <property type="evidence" value="ECO:0007669"/>
    <property type="project" value="TreeGrafter"/>
</dbReference>
<evidence type="ECO:0000256" key="4">
    <source>
        <dbReference type="ARBA" id="ARBA00022840"/>
    </source>
</evidence>
<feature type="domain" description="ABC transporter" evidence="7">
    <location>
        <begin position="4"/>
        <end position="238"/>
    </location>
</feature>
<dbReference type="InterPro" id="IPR040582">
    <property type="entry name" value="OB_MalK-like"/>
</dbReference>
<evidence type="ECO:0000313" key="8">
    <source>
        <dbReference type="EMBL" id="GBF09907.1"/>
    </source>
</evidence>
<evidence type="ECO:0000256" key="2">
    <source>
        <dbReference type="ARBA" id="ARBA00022475"/>
    </source>
</evidence>
<dbReference type="GO" id="GO:0005524">
    <property type="term" value="F:ATP binding"/>
    <property type="evidence" value="ECO:0007669"/>
    <property type="project" value="UniProtKB-KW"/>
</dbReference>
<keyword evidence="5" id="KW-1278">Translocase</keyword>
<dbReference type="Gene3D" id="3.40.50.300">
    <property type="entry name" value="P-loop containing nucleotide triphosphate hydrolases"/>
    <property type="match status" value="1"/>
</dbReference>
<dbReference type="Gene3D" id="2.40.50.100">
    <property type="match status" value="1"/>
</dbReference>
<dbReference type="Gene3D" id="2.40.50.140">
    <property type="entry name" value="Nucleic acid-binding proteins"/>
    <property type="match status" value="1"/>
</dbReference>
<dbReference type="AlphaFoldDB" id="A0A401HBV0"/>